<dbReference type="EC" id="2.8.1.7" evidence="4"/>
<evidence type="ECO:0000256" key="11">
    <source>
        <dbReference type="ARBA" id="ARBA00031911"/>
    </source>
</evidence>
<evidence type="ECO:0000313" key="16">
    <source>
        <dbReference type="Proteomes" id="UP000276634"/>
    </source>
</evidence>
<evidence type="ECO:0000256" key="3">
    <source>
        <dbReference type="ARBA" id="ARBA00006490"/>
    </source>
</evidence>
<keyword evidence="16" id="KW-1185">Reference proteome</keyword>
<dbReference type="GO" id="GO:0051536">
    <property type="term" value="F:iron-sulfur cluster binding"/>
    <property type="evidence" value="ECO:0007669"/>
    <property type="project" value="UniProtKB-KW"/>
</dbReference>
<dbReference type="InterPro" id="IPR015424">
    <property type="entry name" value="PyrdxlP-dep_Trfase"/>
</dbReference>
<evidence type="ECO:0000256" key="5">
    <source>
        <dbReference type="ARBA" id="ARBA00022679"/>
    </source>
</evidence>
<dbReference type="InterPro" id="IPR015422">
    <property type="entry name" value="PyrdxlP-dep_Trfase_small"/>
</dbReference>
<evidence type="ECO:0000256" key="4">
    <source>
        <dbReference type="ARBA" id="ARBA00012239"/>
    </source>
</evidence>
<keyword evidence="7" id="KW-0663">Pyridoxal phosphate</keyword>
<organism evidence="15 16">
    <name type="scientific">Inmirania thermothiophila</name>
    <dbReference type="NCBI Taxonomy" id="1750597"/>
    <lineage>
        <taxon>Bacteria</taxon>
        <taxon>Pseudomonadati</taxon>
        <taxon>Pseudomonadota</taxon>
        <taxon>Gammaproteobacteria</taxon>
        <taxon>Chromatiales</taxon>
        <taxon>Ectothiorhodospiraceae</taxon>
        <taxon>Inmirania</taxon>
    </lineage>
</organism>
<evidence type="ECO:0000256" key="10">
    <source>
        <dbReference type="ARBA" id="ARBA00023231"/>
    </source>
</evidence>
<dbReference type="InterPro" id="IPR015421">
    <property type="entry name" value="PyrdxlP-dep_Trfase_major"/>
</dbReference>
<dbReference type="InterPro" id="IPR016454">
    <property type="entry name" value="Cysteine_dSase"/>
</dbReference>
<evidence type="ECO:0000256" key="6">
    <source>
        <dbReference type="ARBA" id="ARBA00022723"/>
    </source>
</evidence>
<dbReference type="InterPro" id="IPR020578">
    <property type="entry name" value="Aminotrans_V_PyrdxlP_BS"/>
</dbReference>
<proteinExistence type="inferred from homology"/>
<gene>
    <name evidence="15" type="ORF">EDC57_2414</name>
</gene>
<evidence type="ECO:0000256" key="1">
    <source>
        <dbReference type="ARBA" id="ARBA00001933"/>
    </source>
</evidence>
<evidence type="ECO:0000256" key="8">
    <source>
        <dbReference type="ARBA" id="ARBA00023004"/>
    </source>
</evidence>
<accession>A0A3N1XXT3</accession>
<evidence type="ECO:0000256" key="9">
    <source>
        <dbReference type="ARBA" id="ARBA00023014"/>
    </source>
</evidence>
<comment type="cofactor">
    <cofactor evidence="1 13">
        <name>pyridoxal 5'-phosphate</name>
        <dbReference type="ChEBI" id="CHEBI:597326"/>
    </cofactor>
</comment>
<dbReference type="PANTHER" id="PTHR11601:SF34">
    <property type="entry name" value="CYSTEINE DESULFURASE"/>
    <property type="match status" value="1"/>
</dbReference>
<keyword evidence="6" id="KW-0479">Metal-binding</keyword>
<comment type="function">
    <text evidence="2">Catalyzes the removal of elemental sulfur atoms from cysteine to produce alanine. Seems to participate in the biosynthesis of the nitrogenase metalloclusters by providing the inorganic sulfur required for the Fe-S core formation.</text>
</comment>
<dbReference type="RefSeq" id="WP_123402129.1">
    <property type="nucleotide sequence ID" value="NZ_RJVI01000003.1"/>
</dbReference>
<dbReference type="GO" id="GO:0031071">
    <property type="term" value="F:cysteine desulfurase activity"/>
    <property type="evidence" value="ECO:0007669"/>
    <property type="project" value="UniProtKB-EC"/>
</dbReference>
<dbReference type="PROSITE" id="PS00595">
    <property type="entry name" value="AA_TRANSFER_CLASS_5"/>
    <property type="match status" value="1"/>
</dbReference>
<name>A0A3N1XXT3_9GAMM</name>
<dbReference type="GO" id="GO:0046872">
    <property type="term" value="F:metal ion binding"/>
    <property type="evidence" value="ECO:0007669"/>
    <property type="project" value="UniProtKB-KW"/>
</dbReference>
<feature type="domain" description="Aminotransferase class V" evidence="14">
    <location>
        <begin position="2"/>
        <end position="362"/>
    </location>
</feature>
<dbReference type="SUPFAM" id="SSF53383">
    <property type="entry name" value="PLP-dependent transferases"/>
    <property type="match status" value="1"/>
</dbReference>
<dbReference type="PANTHER" id="PTHR11601">
    <property type="entry name" value="CYSTEINE DESULFURYLASE FAMILY MEMBER"/>
    <property type="match status" value="1"/>
</dbReference>
<dbReference type="AlphaFoldDB" id="A0A3N1XXT3"/>
<comment type="caution">
    <text evidence="15">The sequence shown here is derived from an EMBL/GenBank/DDBJ whole genome shotgun (WGS) entry which is preliminary data.</text>
</comment>
<keyword evidence="8" id="KW-0408">Iron</keyword>
<evidence type="ECO:0000256" key="12">
    <source>
        <dbReference type="ARBA" id="ARBA00050776"/>
    </source>
</evidence>
<keyword evidence="5" id="KW-0808">Transferase</keyword>
<dbReference type="Pfam" id="PF00266">
    <property type="entry name" value="Aminotran_5"/>
    <property type="match status" value="1"/>
</dbReference>
<protein>
    <recommendedName>
        <fullName evidence="4">cysteine desulfurase</fullName>
        <ecNumber evidence="4">2.8.1.7</ecNumber>
    </recommendedName>
    <alternativeName>
        <fullName evidence="11">Nitrogenase metalloclusters biosynthesis protein NifS</fullName>
    </alternativeName>
</protein>
<reference evidence="15 16" key="1">
    <citation type="submission" date="2018-11" db="EMBL/GenBank/DDBJ databases">
        <title>Genomic Encyclopedia of Type Strains, Phase IV (KMG-IV): sequencing the most valuable type-strain genomes for metagenomic binning, comparative biology and taxonomic classification.</title>
        <authorList>
            <person name="Goeker M."/>
        </authorList>
    </citation>
    <scope>NUCLEOTIDE SEQUENCE [LARGE SCALE GENOMIC DNA]</scope>
    <source>
        <strain evidence="15 16">DSM 100275</strain>
    </source>
</reference>
<dbReference type="OrthoDB" id="9808002at2"/>
<comment type="catalytic activity">
    <reaction evidence="12">
        <text>(sulfur carrier)-H + L-cysteine = (sulfur carrier)-SH + L-alanine</text>
        <dbReference type="Rhea" id="RHEA:43892"/>
        <dbReference type="Rhea" id="RHEA-COMP:14737"/>
        <dbReference type="Rhea" id="RHEA-COMP:14739"/>
        <dbReference type="ChEBI" id="CHEBI:29917"/>
        <dbReference type="ChEBI" id="CHEBI:35235"/>
        <dbReference type="ChEBI" id="CHEBI:57972"/>
        <dbReference type="ChEBI" id="CHEBI:64428"/>
        <dbReference type="EC" id="2.8.1.7"/>
    </reaction>
</comment>
<dbReference type="Gene3D" id="3.40.640.10">
    <property type="entry name" value="Type I PLP-dependent aspartate aminotransferase-like (Major domain)"/>
    <property type="match status" value="1"/>
</dbReference>
<evidence type="ECO:0000256" key="13">
    <source>
        <dbReference type="RuleBase" id="RU004504"/>
    </source>
</evidence>
<comment type="similarity">
    <text evidence="3">Belongs to the class-V pyridoxal-phosphate-dependent aminotransferase family. NifS/IscS subfamily.</text>
</comment>
<keyword evidence="9" id="KW-0411">Iron-sulfur</keyword>
<evidence type="ECO:0000313" key="15">
    <source>
        <dbReference type="EMBL" id="ROR29737.1"/>
    </source>
</evidence>
<dbReference type="InterPro" id="IPR000192">
    <property type="entry name" value="Aminotrans_V_dom"/>
</dbReference>
<evidence type="ECO:0000256" key="7">
    <source>
        <dbReference type="ARBA" id="ARBA00022898"/>
    </source>
</evidence>
<evidence type="ECO:0000259" key="14">
    <source>
        <dbReference type="Pfam" id="PF00266"/>
    </source>
</evidence>
<sequence>MIYLDYAATTPADPRVVRAMQAHLGPDGLFANPSATSHAPGRQAAEAVERARARVAALIGAREVLFTSGATEANNLAVLGMARALRRRGRHVVTCASEHPSVLDACRALDREGFEVTVLAPDEGGRLAPERLREALRPDTVLVSVMLANNETGVVQDVAALAELARGRGAVFHTDAVQAVGRMPVRVGDLGVDLLSFTAHKLYGPKGVGALWIRDGLDPLPEPLMHGGGQERGLRPGTLPTHQIVGFAEACRIAAEEGPAEWARLAELTARLEARLAAAGMTARNGDPARAVPGILNMAFCGVDADVLLSLLEGVACASGAACHAGDVRGSHVLRAMGLAQWRVRGALRLSLGRYTTAEEVEEAAARITALVARLRAGRRLAC</sequence>
<dbReference type="FunFam" id="3.40.640.10:FF:000084">
    <property type="entry name" value="IscS-like cysteine desulfurase"/>
    <property type="match status" value="1"/>
</dbReference>
<dbReference type="Proteomes" id="UP000276634">
    <property type="component" value="Unassembled WGS sequence"/>
</dbReference>
<dbReference type="EMBL" id="RJVI01000003">
    <property type="protein sequence ID" value="ROR29737.1"/>
    <property type="molecule type" value="Genomic_DNA"/>
</dbReference>
<evidence type="ECO:0000256" key="2">
    <source>
        <dbReference type="ARBA" id="ARBA00003120"/>
    </source>
</evidence>
<dbReference type="Gene3D" id="3.90.1150.10">
    <property type="entry name" value="Aspartate Aminotransferase, domain 1"/>
    <property type="match status" value="1"/>
</dbReference>
<keyword evidence="10" id="KW-0535">Nitrogen fixation</keyword>
<dbReference type="PIRSF" id="PIRSF005572">
    <property type="entry name" value="NifS"/>
    <property type="match status" value="1"/>
</dbReference>